<accession>A0AAF0CQE0</accession>
<evidence type="ECO:0000259" key="1">
    <source>
        <dbReference type="Pfam" id="PF00534"/>
    </source>
</evidence>
<dbReference type="InterPro" id="IPR022622">
    <property type="entry name" value="DUF3492"/>
</dbReference>
<evidence type="ECO:0000313" key="4">
    <source>
        <dbReference type="Proteomes" id="UP001218638"/>
    </source>
</evidence>
<organism evidence="3 4">
    <name type="scientific">Synoicihabitans lomoniglobus</name>
    <dbReference type="NCBI Taxonomy" id="2909285"/>
    <lineage>
        <taxon>Bacteria</taxon>
        <taxon>Pseudomonadati</taxon>
        <taxon>Verrucomicrobiota</taxon>
        <taxon>Opitutia</taxon>
        <taxon>Opitutales</taxon>
        <taxon>Opitutaceae</taxon>
        <taxon>Synoicihabitans</taxon>
    </lineage>
</organism>
<sequence length="531" mass="59781">MSEVAEERIADVCLVLEGTYPYVQGGVSSWVHQIVTQLSEVTFALFFIGSTREQAVKKRYTPPPNVIAITEVFLFERLPEAQLEPRKLSAKVRESFYLFLRDFHEATDEPGRLAAWWSVIDCLDQPDTDLTFGNLMRDEEAWQLLTDLSDSRAPHESFVDFFWAVRFLHLPVWTALLARHQIPRARMYHSVSTGYAGMLGAIAARRHGVPYLITEHGIYTKERIAEISQAKWIHDPPSRYFDVDRGLGPVKQMWIGLFVFLGRLSYAAADRTISLFEGNTDLQIEFGAEARRLEVVPNGIDPAIFDPARERRRKRLEQPGGGIVIGFIGRVVPIKDVKTLIRAARSVVAREPRARFHLIGPTEEDPDYFAECRQMVELMGLKDQVLFLGPQNVREILSDLDLCVMTSISEGLPLVILEGFSAGVPCVATDVGACRELIFGRTPEDKALGRAGLLTKICSPLDTADALLQVISDPENLVRMGEAGRTRVERYYRQDDIMDIYRRYYTDTAWAGPDAPDGPYADRAPTSDTAT</sequence>
<dbReference type="NCBIfam" id="NF038011">
    <property type="entry name" value="PelF"/>
    <property type="match status" value="1"/>
</dbReference>
<dbReference type="Gene3D" id="3.40.50.2000">
    <property type="entry name" value="Glycogen Phosphorylase B"/>
    <property type="match status" value="2"/>
</dbReference>
<dbReference type="SUPFAM" id="SSF53756">
    <property type="entry name" value="UDP-Glycosyltransferase/glycogen phosphorylase"/>
    <property type="match status" value="1"/>
</dbReference>
<dbReference type="Proteomes" id="UP001218638">
    <property type="component" value="Chromosome"/>
</dbReference>
<dbReference type="RefSeq" id="WP_330931318.1">
    <property type="nucleotide sequence ID" value="NZ_CP119075.1"/>
</dbReference>
<feature type="domain" description="Glycosyl transferase family 1" evidence="1">
    <location>
        <begin position="309"/>
        <end position="486"/>
    </location>
</feature>
<dbReference type="KEGG" id="slom:PXH66_04620"/>
<dbReference type="AlphaFoldDB" id="A0AAF0CQE0"/>
<dbReference type="EMBL" id="CP119075">
    <property type="protein sequence ID" value="WED66127.1"/>
    <property type="molecule type" value="Genomic_DNA"/>
</dbReference>
<dbReference type="InterPro" id="IPR047691">
    <property type="entry name" value="PelF-like"/>
</dbReference>
<reference evidence="3" key="1">
    <citation type="submission" date="2023-03" db="EMBL/GenBank/DDBJ databases">
        <title>Lomoglobus Profundus gen. nov., sp. nov., a novel member of the phylum Verrucomicrobia, isolated from deep-marine sediment of South China Sea.</title>
        <authorList>
            <person name="Ahmad T."/>
            <person name="Ishaq S.E."/>
            <person name="Wang F."/>
        </authorList>
    </citation>
    <scope>NUCLEOTIDE SEQUENCE</scope>
    <source>
        <strain evidence="3">LMO-M01</strain>
    </source>
</reference>
<dbReference type="InterPro" id="IPR001296">
    <property type="entry name" value="Glyco_trans_1"/>
</dbReference>
<protein>
    <submittedName>
        <fullName evidence="3">GT4 family glycosyltransferase PelF</fullName>
    </submittedName>
</protein>
<feature type="domain" description="DUF3492" evidence="2">
    <location>
        <begin position="10"/>
        <end position="290"/>
    </location>
</feature>
<evidence type="ECO:0000313" key="3">
    <source>
        <dbReference type="EMBL" id="WED66127.1"/>
    </source>
</evidence>
<keyword evidence="4" id="KW-1185">Reference proteome</keyword>
<proteinExistence type="predicted"/>
<dbReference type="PANTHER" id="PTHR12526">
    <property type="entry name" value="GLYCOSYLTRANSFERASE"/>
    <property type="match status" value="1"/>
</dbReference>
<dbReference type="PANTHER" id="PTHR12526:SF608">
    <property type="entry name" value="PELF"/>
    <property type="match status" value="1"/>
</dbReference>
<name>A0AAF0CQE0_9BACT</name>
<evidence type="ECO:0000259" key="2">
    <source>
        <dbReference type="Pfam" id="PF11997"/>
    </source>
</evidence>
<gene>
    <name evidence="3" type="primary">pelF</name>
    <name evidence="3" type="ORF">PXH66_04620</name>
</gene>
<dbReference type="GO" id="GO:0016757">
    <property type="term" value="F:glycosyltransferase activity"/>
    <property type="evidence" value="ECO:0007669"/>
    <property type="project" value="InterPro"/>
</dbReference>
<dbReference type="Pfam" id="PF11997">
    <property type="entry name" value="DUF3492"/>
    <property type="match status" value="1"/>
</dbReference>
<dbReference type="Pfam" id="PF00534">
    <property type="entry name" value="Glycos_transf_1"/>
    <property type="match status" value="1"/>
</dbReference>